<organism evidence="1 2">
    <name type="scientific">Bergeyella zoohelcum</name>
    <dbReference type="NCBI Taxonomy" id="1015"/>
    <lineage>
        <taxon>Bacteria</taxon>
        <taxon>Pseudomonadati</taxon>
        <taxon>Bacteroidota</taxon>
        <taxon>Flavobacteriia</taxon>
        <taxon>Flavobacteriales</taxon>
        <taxon>Weeksellaceae</taxon>
        <taxon>Bergeyella</taxon>
    </lineage>
</organism>
<dbReference type="EMBL" id="UFTJ01000003">
    <property type="protein sequence ID" value="SUV53080.1"/>
    <property type="molecule type" value="Genomic_DNA"/>
</dbReference>
<sequence>MTQGSILITEQNPFSSKEMAKVIGVRKKHKKPF</sequence>
<evidence type="ECO:0000313" key="2">
    <source>
        <dbReference type="Proteomes" id="UP000255515"/>
    </source>
</evidence>
<dbReference type="AlphaFoldDB" id="A0A380ZZT0"/>
<gene>
    <name evidence="1" type="ORF">NCTC11661_02227</name>
</gene>
<reference evidence="1 2" key="1">
    <citation type="submission" date="2018-06" db="EMBL/GenBank/DDBJ databases">
        <authorList>
            <consortium name="Pathogen Informatics"/>
            <person name="Doyle S."/>
        </authorList>
    </citation>
    <scope>NUCLEOTIDE SEQUENCE [LARGE SCALE GENOMIC DNA]</scope>
    <source>
        <strain evidence="1 2">NCTC11661</strain>
    </source>
</reference>
<accession>A0A380ZZT0</accession>
<proteinExistence type="predicted"/>
<dbReference type="Proteomes" id="UP000255515">
    <property type="component" value="Unassembled WGS sequence"/>
</dbReference>
<evidence type="ECO:0000313" key="1">
    <source>
        <dbReference type="EMBL" id="SUV53080.1"/>
    </source>
</evidence>
<name>A0A380ZZT0_9FLAO</name>
<protein>
    <submittedName>
        <fullName evidence="1">Uncharacterized protein</fullName>
    </submittedName>
</protein>